<name>A0A194W6V0_CYTMA</name>
<dbReference type="InterPro" id="IPR001433">
    <property type="entry name" value="OxRdtase_FAD/NAD-bd"/>
</dbReference>
<feature type="region of interest" description="Disordered" evidence="7">
    <location>
        <begin position="405"/>
        <end position="428"/>
    </location>
</feature>
<feature type="binding site" evidence="6">
    <location>
        <position position="228"/>
    </location>
    <ligand>
        <name>FAD</name>
        <dbReference type="ChEBI" id="CHEBI:57692"/>
    </ligand>
</feature>
<dbReference type="PANTHER" id="PTHR19370">
    <property type="entry name" value="NADH-CYTOCHROME B5 REDUCTASE"/>
    <property type="match status" value="1"/>
</dbReference>
<dbReference type="SUPFAM" id="SSF52343">
    <property type="entry name" value="Ferredoxin reductase-like, C-terminal NADP-linked domain"/>
    <property type="match status" value="1"/>
</dbReference>
<evidence type="ECO:0000256" key="6">
    <source>
        <dbReference type="PIRSR" id="PIRSR601834-1"/>
    </source>
</evidence>
<keyword evidence="10" id="KW-1185">Reference proteome</keyword>
<organism evidence="9 10">
    <name type="scientific">Cytospora mali</name>
    <name type="common">Apple Valsa canker fungus</name>
    <name type="synonym">Valsa mali</name>
    <dbReference type="NCBI Taxonomy" id="578113"/>
    <lineage>
        <taxon>Eukaryota</taxon>
        <taxon>Fungi</taxon>
        <taxon>Dikarya</taxon>
        <taxon>Ascomycota</taxon>
        <taxon>Pezizomycotina</taxon>
        <taxon>Sordariomycetes</taxon>
        <taxon>Sordariomycetidae</taxon>
        <taxon>Diaporthales</taxon>
        <taxon>Cytosporaceae</taxon>
        <taxon>Cytospora</taxon>
    </lineage>
</organism>
<protein>
    <submittedName>
        <fullName evidence="9">Cytochrome c mitochondrial import factor CYC2</fullName>
    </submittedName>
</protein>
<dbReference type="PRINTS" id="PR00406">
    <property type="entry name" value="CYTB5RDTASE"/>
</dbReference>
<evidence type="ECO:0000256" key="5">
    <source>
        <dbReference type="ARBA" id="ARBA00023002"/>
    </source>
</evidence>
<keyword evidence="5" id="KW-0560">Oxidoreductase</keyword>
<evidence type="ECO:0000313" key="9">
    <source>
        <dbReference type="EMBL" id="KUI71808.1"/>
    </source>
</evidence>
<dbReference type="CDD" id="cd06183">
    <property type="entry name" value="cyt_b5_reduct_like"/>
    <property type="match status" value="1"/>
</dbReference>
<dbReference type="InterPro" id="IPR039261">
    <property type="entry name" value="FNR_nucleotide-bd"/>
</dbReference>
<dbReference type="SUPFAM" id="SSF63380">
    <property type="entry name" value="Riboflavin synthase domain-like"/>
    <property type="match status" value="1"/>
</dbReference>
<dbReference type="GO" id="GO:0005739">
    <property type="term" value="C:mitochondrion"/>
    <property type="evidence" value="ECO:0007669"/>
    <property type="project" value="TreeGrafter"/>
</dbReference>
<feature type="binding site" evidence="6">
    <location>
        <position position="206"/>
    </location>
    <ligand>
        <name>FAD</name>
        <dbReference type="ChEBI" id="CHEBI:57692"/>
    </ligand>
</feature>
<dbReference type="OrthoDB" id="10253744at2759"/>
<evidence type="ECO:0000259" key="8">
    <source>
        <dbReference type="PROSITE" id="PS51384"/>
    </source>
</evidence>
<feature type="binding site" evidence="6">
    <location>
        <position position="238"/>
    </location>
    <ligand>
        <name>FAD</name>
        <dbReference type="ChEBI" id="CHEBI:57692"/>
    </ligand>
</feature>
<evidence type="ECO:0000313" key="10">
    <source>
        <dbReference type="Proteomes" id="UP000078559"/>
    </source>
</evidence>
<keyword evidence="4 6" id="KW-0274">FAD</keyword>
<evidence type="ECO:0000256" key="1">
    <source>
        <dbReference type="ARBA" id="ARBA00001974"/>
    </source>
</evidence>
<evidence type="ECO:0000256" key="4">
    <source>
        <dbReference type="ARBA" id="ARBA00022827"/>
    </source>
</evidence>
<dbReference type="InterPro" id="IPR017938">
    <property type="entry name" value="Riboflavin_synthase-like_b-brl"/>
</dbReference>
<dbReference type="PANTHER" id="PTHR19370:SF189">
    <property type="entry name" value="CYTOCHROME C MITOCHONDRIAL IMPORT FACTOR CYC2"/>
    <property type="match status" value="1"/>
</dbReference>
<dbReference type="InterPro" id="IPR001834">
    <property type="entry name" value="CBR-like"/>
</dbReference>
<dbReference type="GO" id="GO:0016491">
    <property type="term" value="F:oxidoreductase activity"/>
    <property type="evidence" value="ECO:0007669"/>
    <property type="project" value="UniProtKB-KW"/>
</dbReference>
<dbReference type="Gene3D" id="3.40.50.80">
    <property type="entry name" value="Nucleotide-binding domain of ferredoxin-NADP reductase (FNR) module"/>
    <property type="match status" value="1"/>
</dbReference>
<proteinExistence type="inferred from homology"/>
<dbReference type="Proteomes" id="UP000078559">
    <property type="component" value="Chromosome 7"/>
</dbReference>
<dbReference type="Gene3D" id="2.40.30.10">
    <property type="entry name" value="Translation factors"/>
    <property type="match status" value="1"/>
</dbReference>
<dbReference type="InterPro" id="IPR017927">
    <property type="entry name" value="FAD-bd_FR_type"/>
</dbReference>
<evidence type="ECO:0000256" key="7">
    <source>
        <dbReference type="SAM" id="MobiDB-lite"/>
    </source>
</evidence>
<reference evidence="9" key="1">
    <citation type="submission" date="2014-12" db="EMBL/GenBank/DDBJ databases">
        <title>Genome Sequence of Valsa Canker Pathogens Uncovers a Specific Adaption of Colonization on Woody Bark.</title>
        <authorList>
            <person name="Yin Z."/>
            <person name="Liu H."/>
            <person name="Gao X."/>
            <person name="Li Z."/>
            <person name="Song N."/>
            <person name="Ke X."/>
            <person name="Dai Q."/>
            <person name="Wu Y."/>
            <person name="Sun Y."/>
            <person name="Xu J.-R."/>
            <person name="Kang Z.K."/>
            <person name="Wang L."/>
            <person name="Huang L."/>
        </authorList>
    </citation>
    <scope>NUCLEOTIDE SEQUENCE [LARGE SCALE GENOMIC DNA]</scope>
    <source>
        <strain evidence="9">03-8</strain>
    </source>
</reference>
<accession>A0A194W6V0</accession>
<dbReference type="Pfam" id="PF00175">
    <property type="entry name" value="NAD_binding_1"/>
    <property type="match status" value="1"/>
</dbReference>
<keyword evidence="3 6" id="KW-0285">Flavoprotein</keyword>
<dbReference type="AlphaFoldDB" id="A0A194W6V0"/>
<sequence length="520" mass="56271">MKIGCLMRQPRGYCFGGIRNATTLARAPAATRLSSTVAGGGSRFRGLVEYRTSRLCILRAERGVMDCGRVPPRRFSQTPLRYNAAESAGHKKAPPVEGIVEPTDGRPSGGRKSTVVAIISFTVGLLYALIPDDSPNRSKSSSALNDESFRKFTVVSNEQISPTSFILTVKPFLSSDEKENAEVIRKAWEHGLWSVEIKQPQLQIARHYTPLPSVVPLQEGDGATLRFLIRRYEGGEVSKYLSRLQGQGQEQGSSGAGDVVELRGPHLGFDVAARLADAGRNVVFLAGGTGIAPALQLARRMLSVPGSEGLSVRIFWANRSASDCVGCPRLDGQKGRSWRIWSTGDSNSDEYATHGAPGPIVQQLRDLEAAYRQKGSSTLDFKCIVDEEGSRINAGDIMTAVRIPPSQSTQTLSPPAATPDKPSSSSCYLHSQRLLHNSTEDADAQEEKNAQDSGTRICNCTVPTGKNLFMISGPDGFVGAYVGPKVWAAGAERQGPVGGVVGELRKRDHKPWRDWLVLKQ</sequence>
<feature type="binding site" evidence="6">
    <location>
        <position position="208"/>
    </location>
    <ligand>
        <name>FAD</name>
        <dbReference type="ChEBI" id="CHEBI:57692"/>
    </ligand>
</feature>
<comment type="similarity">
    <text evidence="2">Belongs to the flavoprotein pyridine nucleotide cytochrome reductase family.</text>
</comment>
<gene>
    <name evidence="9" type="ORF">VM1G_06960</name>
</gene>
<evidence type="ECO:0000256" key="3">
    <source>
        <dbReference type="ARBA" id="ARBA00022630"/>
    </source>
</evidence>
<dbReference type="PROSITE" id="PS51384">
    <property type="entry name" value="FAD_FR"/>
    <property type="match status" value="1"/>
</dbReference>
<evidence type="ECO:0000256" key="2">
    <source>
        <dbReference type="ARBA" id="ARBA00006105"/>
    </source>
</evidence>
<dbReference type="EMBL" id="CM003104">
    <property type="protein sequence ID" value="KUI71808.1"/>
    <property type="molecule type" value="Genomic_DNA"/>
</dbReference>
<dbReference type="SMR" id="A0A194W6V0"/>
<feature type="region of interest" description="Disordered" evidence="7">
    <location>
        <begin position="86"/>
        <end position="108"/>
    </location>
</feature>
<feature type="domain" description="FAD-binding FR-type" evidence="8">
    <location>
        <begin position="147"/>
        <end position="272"/>
    </location>
</feature>
<feature type="compositionally biased region" description="Low complexity" evidence="7">
    <location>
        <begin position="405"/>
        <end position="415"/>
    </location>
</feature>
<comment type="cofactor">
    <cofactor evidence="1 6">
        <name>FAD</name>
        <dbReference type="ChEBI" id="CHEBI:57692"/>
    </cofactor>
</comment>
<feature type="binding site" evidence="6">
    <location>
        <position position="237"/>
    </location>
    <ligand>
        <name>FAD</name>
        <dbReference type="ChEBI" id="CHEBI:57692"/>
    </ligand>
</feature>